<dbReference type="KEGG" id="tng:GSTEN00032765G001"/>
<dbReference type="EMBL" id="CAAE01015025">
    <property type="protein sequence ID" value="CAG10973.1"/>
    <property type="molecule type" value="Genomic_DNA"/>
</dbReference>
<dbReference type="AlphaFoldDB" id="Q4RKV9"/>
<comment type="caution">
    <text evidence="2">The sequence shown here is derived from an EMBL/GenBank/DDBJ whole genome shotgun (WGS) entry which is preliminary data.</text>
</comment>
<protein>
    <submittedName>
        <fullName evidence="2">(spotted green pufferfish) hypothetical protein</fullName>
    </submittedName>
</protein>
<name>Q4RKV9_TETNG</name>
<gene>
    <name evidence="2" type="ORF">GSTENG00032765001</name>
</gene>
<feature type="region of interest" description="Disordered" evidence="1">
    <location>
        <begin position="72"/>
        <end position="105"/>
    </location>
</feature>
<proteinExistence type="predicted"/>
<dbReference type="PANTHER" id="PTHR47421">
    <property type="entry name" value="GS HOMEOBOX 2"/>
    <property type="match status" value="1"/>
</dbReference>
<dbReference type="GO" id="GO:0005634">
    <property type="term" value="C:nucleus"/>
    <property type="evidence" value="ECO:0007669"/>
    <property type="project" value="TreeGrafter"/>
</dbReference>
<reference evidence="2" key="1">
    <citation type="journal article" date="2004" name="Nature">
        <title>Genome duplication in the teleost fish Tetraodon nigroviridis reveals the early vertebrate proto-karyotype.</title>
        <authorList>
            <person name="Jaillon O."/>
            <person name="Aury J.-M."/>
            <person name="Brunet F."/>
            <person name="Petit J.-L."/>
            <person name="Stange-Thomann N."/>
            <person name="Mauceli E."/>
            <person name="Bouneau L."/>
            <person name="Fischer C."/>
            <person name="Ozouf-Costaz C."/>
            <person name="Bernot A."/>
            <person name="Nicaud S."/>
            <person name="Jaffe D."/>
            <person name="Fisher S."/>
            <person name="Lutfalla G."/>
            <person name="Dossat C."/>
            <person name="Segurens B."/>
            <person name="Dasilva C."/>
            <person name="Salanoubat M."/>
            <person name="Levy M."/>
            <person name="Boudet N."/>
            <person name="Castellano S."/>
            <person name="Anthouard V."/>
            <person name="Jubin C."/>
            <person name="Castelli V."/>
            <person name="Katinka M."/>
            <person name="Vacherie B."/>
            <person name="Biemont C."/>
            <person name="Skalli Z."/>
            <person name="Cattolico L."/>
            <person name="Poulain J."/>
            <person name="De Berardinis V."/>
            <person name="Cruaud C."/>
            <person name="Duprat S."/>
            <person name="Brottier P."/>
            <person name="Coutanceau J.-P."/>
            <person name="Gouzy J."/>
            <person name="Parra G."/>
            <person name="Lardier G."/>
            <person name="Chapple C."/>
            <person name="McKernan K.J."/>
            <person name="McEwan P."/>
            <person name="Bosak S."/>
            <person name="Kellis M."/>
            <person name="Volff J.-N."/>
            <person name="Guigo R."/>
            <person name="Zody M.C."/>
            <person name="Mesirov J."/>
            <person name="Lindblad-Toh K."/>
            <person name="Birren B."/>
            <person name="Nusbaum C."/>
            <person name="Kahn D."/>
            <person name="Robinson-Rechavi M."/>
            <person name="Laudet V."/>
            <person name="Schachter V."/>
            <person name="Quetier F."/>
            <person name="Saurin W."/>
            <person name="Scarpelli C."/>
            <person name="Wincker P."/>
            <person name="Lander E.S."/>
            <person name="Weissenbach J."/>
            <person name="Roest Crollius H."/>
        </authorList>
    </citation>
    <scope>NUCLEOTIDE SEQUENCE [LARGE SCALE GENOMIC DNA]</scope>
</reference>
<accession>Q4RKV9</accession>
<evidence type="ECO:0000256" key="1">
    <source>
        <dbReference type="SAM" id="MobiDB-lite"/>
    </source>
</evidence>
<organism evidence="2">
    <name type="scientific">Tetraodon nigroviridis</name>
    <name type="common">Spotted green pufferfish</name>
    <name type="synonym">Chelonodon nigroviridis</name>
    <dbReference type="NCBI Taxonomy" id="99883"/>
    <lineage>
        <taxon>Eukaryota</taxon>
        <taxon>Metazoa</taxon>
        <taxon>Chordata</taxon>
        <taxon>Craniata</taxon>
        <taxon>Vertebrata</taxon>
        <taxon>Euteleostomi</taxon>
        <taxon>Actinopterygii</taxon>
        <taxon>Neopterygii</taxon>
        <taxon>Teleostei</taxon>
        <taxon>Neoteleostei</taxon>
        <taxon>Acanthomorphata</taxon>
        <taxon>Eupercaria</taxon>
        <taxon>Tetraodontiformes</taxon>
        <taxon>Tetradontoidea</taxon>
        <taxon>Tetraodontidae</taxon>
        <taxon>Tetraodon</taxon>
    </lineage>
</organism>
<sequence length="151" mass="16528">MSRSFYVDSLIIKDVGRPLQAEHPGKDFLIPISMHSPSVMTVTAPVCPSRKNGTFCVCPLCVTSHIHSSRSGISHAKEPVSRSGGAVLSEDSPSAVSRSGAPGTHTCLHAHLQRHRPQKIPLSFYWHLREQPHTERKTDAHGFHEHTAPGT</sequence>
<dbReference type="PANTHER" id="PTHR47421:SF1">
    <property type="entry name" value="GS HOMEOBOX 2"/>
    <property type="match status" value="1"/>
</dbReference>
<evidence type="ECO:0000313" key="2">
    <source>
        <dbReference type="EMBL" id="CAG10973.1"/>
    </source>
</evidence>
<dbReference type="GO" id="GO:1990837">
    <property type="term" value="F:sequence-specific double-stranded DNA binding"/>
    <property type="evidence" value="ECO:0007669"/>
    <property type="project" value="TreeGrafter"/>
</dbReference>
<reference evidence="2" key="2">
    <citation type="submission" date="2004-02" db="EMBL/GenBank/DDBJ databases">
        <authorList>
            <consortium name="Genoscope"/>
            <consortium name="Whitehead Institute Centre for Genome Research"/>
        </authorList>
    </citation>
    <scope>NUCLEOTIDE SEQUENCE</scope>
</reference>
<dbReference type="GO" id="GO:0000981">
    <property type="term" value="F:DNA-binding transcription factor activity, RNA polymerase II-specific"/>
    <property type="evidence" value="ECO:0007669"/>
    <property type="project" value="TreeGrafter"/>
</dbReference>
<dbReference type="InterPro" id="IPR042191">
    <property type="entry name" value="GSH1/2"/>
</dbReference>
<dbReference type="OrthoDB" id="6159439at2759"/>